<dbReference type="PANTHER" id="PTHR24208">
    <property type="entry name" value="LIM/HOMEOBOX PROTEIN LHX"/>
    <property type="match status" value="1"/>
</dbReference>
<keyword evidence="4 10" id="KW-0862">Zinc</keyword>
<dbReference type="SUPFAM" id="SSF57716">
    <property type="entry name" value="Glucocorticoid receptor-like (DNA-binding domain)"/>
    <property type="match status" value="2"/>
</dbReference>
<evidence type="ECO:0008006" key="17">
    <source>
        <dbReference type="Google" id="ProtNLM"/>
    </source>
</evidence>
<dbReference type="PANTHER" id="PTHR24208:SF128">
    <property type="entry name" value="LIM3, ISOFORM G"/>
    <property type="match status" value="1"/>
</dbReference>
<dbReference type="GO" id="GO:0005634">
    <property type="term" value="C:nucleus"/>
    <property type="evidence" value="ECO:0007669"/>
    <property type="project" value="UniProtKB-SubCell"/>
</dbReference>
<evidence type="ECO:0000313" key="15">
    <source>
        <dbReference type="EMBL" id="KAK0404195.1"/>
    </source>
</evidence>
<comment type="subcellular location">
    <subcellularLocation>
        <location evidence="1 9 11">Nucleus</location>
    </subcellularLocation>
</comment>
<reference evidence="15" key="1">
    <citation type="submission" date="2023-06" db="EMBL/GenBank/DDBJ databases">
        <title>Genomic analysis of the entomopathogenic nematode Steinernema hermaphroditum.</title>
        <authorList>
            <person name="Schwarz E.M."/>
            <person name="Heppert J.K."/>
            <person name="Baniya A."/>
            <person name="Schwartz H.T."/>
            <person name="Tan C.-H."/>
            <person name="Antoshechkin I."/>
            <person name="Sternberg P.W."/>
            <person name="Goodrich-Blair H."/>
            <person name="Dillman A.R."/>
        </authorList>
    </citation>
    <scope>NUCLEOTIDE SEQUENCE</scope>
    <source>
        <strain evidence="15">PS9179</strain>
        <tissue evidence="15">Whole animal</tissue>
    </source>
</reference>
<feature type="domain" description="LIM zinc-binding" evidence="13">
    <location>
        <begin position="88"/>
        <end position="147"/>
    </location>
</feature>
<evidence type="ECO:0000256" key="8">
    <source>
        <dbReference type="ARBA" id="ARBA00023242"/>
    </source>
</evidence>
<evidence type="ECO:0000256" key="11">
    <source>
        <dbReference type="RuleBase" id="RU000682"/>
    </source>
</evidence>
<evidence type="ECO:0000256" key="5">
    <source>
        <dbReference type="ARBA" id="ARBA00023038"/>
    </source>
</evidence>
<dbReference type="GO" id="GO:0000981">
    <property type="term" value="F:DNA-binding transcription factor activity, RNA polymerase II-specific"/>
    <property type="evidence" value="ECO:0007669"/>
    <property type="project" value="InterPro"/>
</dbReference>
<dbReference type="PROSITE" id="PS50023">
    <property type="entry name" value="LIM_DOMAIN_2"/>
    <property type="match status" value="2"/>
</dbReference>
<keyword evidence="3" id="KW-0677">Repeat</keyword>
<dbReference type="InterPro" id="IPR009057">
    <property type="entry name" value="Homeodomain-like_sf"/>
</dbReference>
<dbReference type="Proteomes" id="UP001175271">
    <property type="component" value="Unassembled WGS sequence"/>
</dbReference>
<sequence length="361" mass="40719">MPSKTETRSDRNLGDPKEQLRAGLRGSAPDPPRGPGADGISVAPRIRQRRKWDRPRKTVPPPSSTPEAPEEALLAENSELALCSNELVLCSECRVPIRDRYILRVLDRSYHGDCLKCNDCSQKLAQTCFMRNEKVYCRAHFYRRFGTRCALCGEGIFPDCAVRKASEHVYHVECFQCVICKRELLTGDQFYLIPQDGRLVCKQDYEIASSKECDLDNNNKRPRTTISAKSLETLKQAYQASSKPARHVREQLAAETGLDMRVVQVWFQNRRAKEKRLKKDAGRRWSEFPSNSKSVDSDSGSPDESLSGQSPLYGNLYLDHSLDVDMQSESGYDVSAFTPDALPPTGALLNMPTEHFFVPIP</sequence>
<evidence type="ECO:0000313" key="16">
    <source>
        <dbReference type="Proteomes" id="UP001175271"/>
    </source>
</evidence>
<evidence type="ECO:0000256" key="3">
    <source>
        <dbReference type="ARBA" id="ARBA00022737"/>
    </source>
</evidence>
<evidence type="ECO:0000256" key="1">
    <source>
        <dbReference type="ARBA" id="ARBA00004123"/>
    </source>
</evidence>
<feature type="domain" description="Homeobox" evidence="14">
    <location>
        <begin position="217"/>
        <end position="277"/>
    </location>
</feature>
<feature type="region of interest" description="Disordered" evidence="12">
    <location>
        <begin position="1"/>
        <end position="71"/>
    </location>
</feature>
<evidence type="ECO:0000256" key="7">
    <source>
        <dbReference type="ARBA" id="ARBA00023155"/>
    </source>
</evidence>
<name>A0AA39LP34_9BILA</name>
<evidence type="ECO:0000259" key="13">
    <source>
        <dbReference type="PROSITE" id="PS50023"/>
    </source>
</evidence>
<dbReference type="Gene3D" id="1.10.10.60">
    <property type="entry name" value="Homeodomain-like"/>
    <property type="match status" value="1"/>
</dbReference>
<dbReference type="InterPro" id="IPR017970">
    <property type="entry name" value="Homeobox_CS"/>
</dbReference>
<dbReference type="SUPFAM" id="SSF46689">
    <property type="entry name" value="Homeodomain-like"/>
    <property type="match status" value="1"/>
</dbReference>
<dbReference type="PROSITE" id="PS00478">
    <property type="entry name" value="LIM_DOMAIN_1"/>
    <property type="match status" value="1"/>
</dbReference>
<dbReference type="FunFam" id="2.10.110.10:FF:000006">
    <property type="entry name" value="LIM homeobox transcription factor 1-beta"/>
    <property type="match status" value="1"/>
</dbReference>
<evidence type="ECO:0000256" key="2">
    <source>
        <dbReference type="ARBA" id="ARBA00022723"/>
    </source>
</evidence>
<dbReference type="PROSITE" id="PS50071">
    <property type="entry name" value="HOMEOBOX_2"/>
    <property type="match status" value="1"/>
</dbReference>
<keyword evidence="6 9" id="KW-0238">DNA-binding</keyword>
<dbReference type="SMART" id="SM00389">
    <property type="entry name" value="HOX"/>
    <property type="match status" value="1"/>
</dbReference>
<dbReference type="SMART" id="SM00132">
    <property type="entry name" value="LIM"/>
    <property type="match status" value="2"/>
</dbReference>
<keyword evidence="2 10" id="KW-0479">Metal-binding</keyword>
<keyword evidence="7 9" id="KW-0371">Homeobox</keyword>
<evidence type="ECO:0000256" key="9">
    <source>
        <dbReference type="PROSITE-ProRule" id="PRU00108"/>
    </source>
</evidence>
<comment type="caution">
    <text evidence="15">The sequence shown here is derived from an EMBL/GenBank/DDBJ whole genome shotgun (WGS) entry which is preliminary data.</text>
</comment>
<evidence type="ECO:0000256" key="6">
    <source>
        <dbReference type="ARBA" id="ARBA00023125"/>
    </source>
</evidence>
<protein>
    <recommendedName>
        <fullName evidence="17">Homeobox domain-containing protein</fullName>
    </recommendedName>
</protein>
<accession>A0AA39LP34</accession>
<dbReference type="AlphaFoldDB" id="A0AA39LP34"/>
<dbReference type="EMBL" id="JAUCMV010000004">
    <property type="protein sequence ID" value="KAK0404195.1"/>
    <property type="molecule type" value="Genomic_DNA"/>
</dbReference>
<feature type="compositionally biased region" description="Low complexity" evidence="12">
    <location>
        <begin position="290"/>
        <end position="303"/>
    </location>
</feature>
<evidence type="ECO:0000259" key="14">
    <source>
        <dbReference type="PROSITE" id="PS50071"/>
    </source>
</evidence>
<evidence type="ECO:0000256" key="10">
    <source>
        <dbReference type="PROSITE-ProRule" id="PRU00125"/>
    </source>
</evidence>
<proteinExistence type="predicted"/>
<evidence type="ECO:0000256" key="12">
    <source>
        <dbReference type="SAM" id="MobiDB-lite"/>
    </source>
</evidence>
<organism evidence="15 16">
    <name type="scientific">Steinernema hermaphroditum</name>
    <dbReference type="NCBI Taxonomy" id="289476"/>
    <lineage>
        <taxon>Eukaryota</taxon>
        <taxon>Metazoa</taxon>
        <taxon>Ecdysozoa</taxon>
        <taxon>Nematoda</taxon>
        <taxon>Chromadorea</taxon>
        <taxon>Rhabditida</taxon>
        <taxon>Tylenchina</taxon>
        <taxon>Panagrolaimomorpha</taxon>
        <taxon>Strongyloidoidea</taxon>
        <taxon>Steinernematidae</taxon>
        <taxon>Steinernema</taxon>
    </lineage>
</organism>
<dbReference type="Gene3D" id="2.10.110.10">
    <property type="entry name" value="Cysteine Rich Protein"/>
    <property type="match status" value="2"/>
</dbReference>
<dbReference type="GO" id="GO:0046872">
    <property type="term" value="F:metal ion binding"/>
    <property type="evidence" value="ECO:0007669"/>
    <property type="project" value="UniProtKB-KW"/>
</dbReference>
<keyword evidence="16" id="KW-1185">Reference proteome</keyword>
<dbReference type="GO" id="GO:0030182">
    <property type="term" value="P:neuron differentiation"/>
    <property type="evidence" value="ECO:0007669"/>
    <property type="project" value="TreeGrafter"/>
</dbReference>
<keyword evidence="5 10" id="KW-0440">LIM domain</keyword>
<feature type="domain" description="LIM zinc-binding" evidence="13">
    <location>
        <begin position="148"/>
        <end position="211"/>
    </location>
</feature>
<dbReference type="InterPro" id="IPR001781">
    <property type="entry name" value="Znf_LIM"/>
</dbReference>
<dbReference type="CDD" id="cd00086">
    <property type="entry name" value="homeodomain"/>
    <property type="match status" value="1"/>
</dbReference>
<keyword evidence="8 9" id="KW-0539">Nucleus</keyword>
<dbReference type="InterPro" id="IPR050453">
    <property type="entry name" value="LIM_Homeobox_TF"/>
</dbReference>
<gene>
    <name evidence="15" type="ORF">QR680_017335</name>
</gene>
<dbReference type="InterPro" id="IPR001356">
    <property type="entry name" value="HD"/>
</dbReference>
<dbReference type="Pfam" id="PF00412">
    <property type="entry name" value="LIM"/>
    <property type="match status" value="2"/>
</dbReference>
<feature type="compositionally biased region" description="Basic and acidic residues" evidence="12">
    <location>
        <begin position="1"/>
        <end position="20"/>
    </location>
</feature>
<dbReference type="GO" id="GO:0000977">
    <property type="term" value="F:RNA polymerase II transcription regulatory region sequence-specific DNA binding"/>
    <property type="evidence" value="ECO:0007669"/>
    <property type="project" value="TreeGrafter"/>
</dbReference>
<feature type="DNA-binding region" description="Homeobox" evidence="9">
    <location>
        <begin position="219"/>
        <end position="278"/>
    </location>
</feature>
<dbReference type="Pfam" id="PF00046">
    <property type="entry name" value="Homeodomain"/>
    <property type="match status" value="1"/>
</dbReference>
<feature type="region of interest" description="Disordered" evidence="12">
    <location>
        <begin position="278"/>
        <end position="310"/>
    </location>
</feature>
<evidence type="ECO:0000256" key="4">
    <source>
        <dbReference type="ARBA" id="ARBA00022833"/>
    </source>
</evidence>
<dbReference type="PROSITE" id="PS00027">
    <property type="entry name" value="HOMEOBOX_1"/>
    <property type="match status" value="1"/>
</dbReference>
<dbReference type="FunFam" id="1.10.10.60:FF:000219">
    <property type="entry name" value="LIM/homeobox protein Lhx3"/>
    <property type="match status" value="1"/>
</dbReference>